<keyword evidence="1" id="KW-0479">Metal-binding</keyword>
<evidence type="ECO:0000259" key="3">
    <source>
        <dbReference type="SMART" id="SM01007"/>
    </source>
</evidence>
<keyword evidence="2" id="KW-0456">Lyase</keyword>
<gene>
    <name evidence="4" type="ORF">C7B46_11350</name>
</gene>
<dbReference type="GO" id="GO:0019323">
    <property type="term" value="P:pentose catabolic process"/>
    <property type="evidence" value="ECO:0007669"/>
    <property type="project" value="TreeGrafter"/>
</dbReference>
<dbReference type="PANTHER" id="PTHR22789:SF0">
    <property type="entry name" value="3-OXO-TETRONATE 4-PHOSPHATE DECARBOXYLASE-RELATED"/>
    <property type="match status" value="1"/>
</dbReference>
<dbReference type="SUPFAM" id="SSF53639">
    <property type="entry name" value="AraD/HMP-PK domain-like"/>
    <property type="match status" value="1"/>
</dbReference>
<dbReference type="InterPro" id="IPR050197">
    <property type="entry name" value="Aldolase_class_II_sugar_metab"/>
</dbReference>
<evidence type="ECO:0000313" key="4">
    <source>
        <dbReference type="EMBL" id="PSR33077.1"/>
    </source>
</evidence>
<dbReference type="SMART" id="SM01007">
    <property type="entry name" value="Aldolase_II"/>
    <property type="match status" value="1"/>
</dbReference>
<feature type="domain" description="Class II aldolase/adducin N-terminal" evidence="3">
    <location>
        <begin position="189"/>
        <end position="344"/>
    </location>
</feature>
<proteinExistence type="predicted"/>
<accession>A0A2T2XF24</accession>
<dbReference type="Gene3D" id="3.40.225.10">
    <property type="entry name" value="Class II aldolase/adducin N-terminal domain"/>
    <property type="match status" value="1"/>
</dbReference>
<reference evidence="4 5" key="1">
    <citation type="journal article" date="2014" name="BMC Genomics">
        <title>Comparison of environmental and isolate Sulfobacillus genomes reveals diverse carbon, sulfur, nitrogen, and hydrogen metabolisms.</title>
        <authorList>
            <person name="Justice N.B."/>
            <person name="Norman A."/>
            <person name="Brown C.T."/>
            <person name="Singh A."/>
            <person name="Thomas B.C."/>
            <person name="Banfield J.F."/>
        </authorList>
    </citation>
    <scope>NUCLEOTIDE SEQUENCE [LARGE SCALE GENOMIC DNA]</scope>
    <source>
        <strain evidence="4">AMDSBA4</strain>
    </source>
</reference>
<evidence type="ECO:0000256" key="1">
    <source>
        <dbReference type="ARBA" id="ARBA00022723"/>
    </source>
</evidence>
<comment type="caution">
    <text evidence="4">The sequence shown here is derived from an EMBL/GenBank/DDBJ whole genome shotgun (WGS) entry which is preliminary data.</text>
</comment>
<dbReference type="Pfam" id="PF00596">
    <property type="entry name" value="Aldolase_II"/>
    <property type="match status" value="1"/>
</dbReference>
<dbReference type="InterPro" id="IPR036409">
    <property type="entry name" value="Aldolase_II/adducin_N_sf"/>
</dbReference>
<name>A0A2T2XF24_9FIRM</name>
<dbReference type="Proteomes" id="UP000242972">
    <property type="component" value="Unassembled WGS sequence"/>
</dbReference>
<dbReference type="InterPro" id="IPR001303">
    <property type="entry name" value="Aldolase_II/adducin_N"/>
</dbReference>
<dbReference type="PANTHER" id="PTHR22789">
    <property type="entry name" value="FUCULOSE PHOSPHATE ALDOLASE"/>
    <property type="match status" value="1"/>
</dbReference>
<dbReference type="GO" id="GO:0046872">
    <property type="term" value="F:metal ion binding"/>
    <property type="evidence" value="ECO:0007669"/>
    <property type="project" value="UniProtKB-KW"/>
</dbReference>
<evidence type="ECO:0000256" key="2">
    <source>
        <dbReference type="ARBA" id="ARBA00023239"/>
    </source>
</evidence>
<evidence type="ECO:0000313" key="5">
    <source>
        <dbReference type="Proteomes" id="UP000242972"/>
    </source>
</evidence>
<organism evidence="4 5">
    <name type="scientific">Sulfobacillus benefaciens</name>
    <dbReference type="NCBI Taxonomy" id="453960"/>
    <lineage>
        <taxon>Bacteria</taxon>
        <taxon>Bacillati</taxon>
        <taxon>Bacillota</taxon>
        <taxon>Clostridia</taxon>
        <taxon>Eubacteriales</taxon>
        <taxon>Clostridiales Family XVII. Incertae Sedis</taxon>
        <taxon>Sulfobacillus</taxon>
    </lineage>
</organism>
<dbReference type="EMBL" id="PXYW01000027">
    <property type="protein sequence ID" value="PSR33077.1"/>
    <property type="molecule type" value="Genomic_DNA"/>
</dbReference>
<dbReference type="GO" id="GO:0005829">
    <property type="term" value="C:cytosol"/>
    <property type="evidence" value="ECO:0007669"/>
    <property type="project" value="TreeGrafter"/>
</dbReference>
<sequence>MTTYAWSPSPTWDTQRGQEFIQQMDSAWLEEDFHSGSVTEARLVIQAVDAQSRPFRRQNHAVYVLGVLFLDEINDDKPLLVQFYPYLIRSLSNLLVVVVGDPKSPSLYVATLERGVYPIVASSRYRELTRRIAPLARSHLIVKNRFDPDLPSSLWKGTHASDSLREGGRALDSWDLLPTPFPMQELLSADDYRHVQRMFNIGGLSYGNLSARHDEETFWMSASGVNKGRLNEIGRDILLVKDYDEDEEGMVLSVPEHVSPRRVSVDAIEHWKIYRAHPEVGAIIHVHAWMADVPSTDINYPCGTIELASAVSEHIDQAEDPSQAVVGLRNHGLTITGRSVEDILNRIDGHIIREVPMS</sequence>
<dbReference type="AlphaFoldDB" id="A0A2T2XF24"/>
<dbReference type="GO" id="GO:0016832">
    <property type="term" value="F:aldehyde-lyase activity"/>
    <property type="evidence" value="ECO:0007669"/>
    <property type="project" value="TreeGrafter"/>
</dbReference>
<protein>
    <submittedName>
        <fullName evidence="4">Ribulose phosphate epimerase</fullName>
    </submittedName>
</protein>